<keyword evidence="5" id="KW-1185">Reference proteome</keyword>
<feature type="domain" description="Glabrous enhancer-binding protein-like DBD" evidence="3">
    <location>
        <begin position="378"/>
        <end position="465"/>
    </location>
</feature>
<evidence type="ECO:0000256" key="2">
    <source>
        <dbReference type="SAM" id="MobiDB-lite"/>
    </source>
</evidence>
<comment type="caution">
    <text evidence="4">The sequence shown here is derived from an EMBL/GenBank/DDBJ whole genome shotgun (WGS) entry which is preliminary data.</text>
</comment>
<feature type="compositionally biased region" description="Basic and acidic residues" evidence="2">
    <location>
        <begin position="175"/>
        <end position="187"/>
    </location>
</feature>
<gene>
    <name evidence="4" type="primary">A04p013980.1_BraROA</name>
    <name evidence="4" type="ORF">IGI04_014779</name>
</gene>
<feature type="region of interest" description="Disordered" evidence="2">
    <location>
        <begin position="318"/>
        <end position="364"/>
    </location>
</feature>
<feature type="compositionally biased region" description="Polar residues" evidence="2">
    <location>
        <begin position="610"/>
        <end position="622"/>
    </location>
</feature>
<feature type="compositionally biased region" description="Acidic residues" evidence="2">
    <location>
        <begin position="25"/>
        <end position="34"/>
    </location>
</feature>
<feature type="region of interest" description="Disordered" evidence="2">
    <location>
        <begin position="163"/>
        <end position="213"/>
    </location>
</feature>
<dbReference type="PANTHER" id="PTHR31662:SF64">
    <property type="entry name" value="NO APICAL MERISTEM-ASSOCIATED C-TERMINAL DOMAIN-CONTAINING PROTEIN"/>
    <property type="match status" value="1"/>
</dbReference>
<accession>A0ABQ7MN54</accession>
<feature type="region of interest" description="Disordered" evidence="2">
    <location>
        <begin position="817"/>
        <end position="848"/>
    </location>
</feature>
<comment type="similarity">
    <text evidence="1">Belongs to the GeBP family.</text>
</comment>
<feature type="compositionally biased region" description="Basic and acidic residues" evidence="2">
    <location>
        <begin position="49"/>
        <end position="58"/>
    </location>
</feature>
<dbReference type="PANTHER" id="PTHR31662">
    <property type="entry name" value="BNAANNG10740D PROTEIN-RELATED"/>
    <property type="match status" value="1"/>
</dbReference>
<name>A0ABQ7MN54_BRACM</name>
<feature type="domain" description="Glabrous enhancer-binding protein-like DBD" evidence="3">
    <location>
        <begin position="100"/>
        <end position="178"/>
    </location>
</feature>
<feature type="compositionally biased region" description="Basic and acidic residues" evidence="2">
    <location>
        <begin position="817"/>
        <end position="827"/>
    </location>
</feature>
<evidence type="ECO:0000259" key="3">
    <source>
        <dbReference type="Pfam" id="PF04504"/>
    </source>
</evidence>
<proteinExistence type="inferred from homology"/>
<organism evidence="4 5">
    <name type="scientific">Brassica rapa subsp. trilocularis</name>
    <dbReference type="NCBI Taxonomy" id="1813537"/>
    <lineage>
        <taxon>Eukaryota</taxon>
        <taxon>Viridiplantae</taxon>
        <taxon>Streptophyta</taxon>
        <taxon>Embryophyta</taxon>
        <taxon>Tracheophyta</taxon>
        <taxon>Spermatophyta</taxon>
        <taxon>Magnoliopsida</taxon>
        <taxon>eudicotyledons</taxon>
        <taxon>Gunneridae</taxon>
        <taxon>Pentapetalae</taxon>
        <taxon>rosids</taxon>
        <taxon>malvids</taxon>
        <taxon>Brassicales</taxon>
        <taxon>Brassicaceae</taxon>
        <taxon>Brassiceae</taxon>
        <taxon>Brassica</taxon>
    </lineage>
</organism>
<dbReference type="EMBL" id="JADBGQ010000004">
    <property type="protein sequence ID" value="KAG5400172.1"/>
    <property type="molecule type" value="Genomic_DNA"/>
</dbReference>
<dbReference type="Pfam" id="PF04504">
    <property type="entry name" value="GeBP-like_DBD"/>
    <property type="match status" value="3"/>
</dbReference>
<protein>
    <recommendedName>
        <fullName evidence="3">Glabrous enhancer-binding protein-like DBD domain-containing protein</fullName>
    </recommendedName>
</protein>
<feature type="domain" description="Glabrous enhancer-binding protein-like DBD" evidence="3">
    <location>
        <begin position="713"/>
        <end position="801"/>
    </location>
</feature>
<feature type="region of interest" description="Disordered" evidence="2">
    <location>
        <begin position="1"/>
        <end position="66"/>
    </location>
</feature>
<feature type="compositionally biased region" description="Basic and acidic residues" evidence="2">
    <location>
        <begin position="835"/>
        <end position="848"/>
    </location>
</feature>
<feature type="region of interest" description="Disordered" evidence="2">
    <location>
        <begin position="584"/>
        <end position="716"/>
    </location>
</feature>
<dbReference type="InterPro" id="IPR053932">
    <property type="entry name" value="GeBP-like_DBD"/>
</dbReference>
<feature type="region of interest" description="Disordered" evidence="2">
    <location>
        <begin position="480"/>
        <end position="507"/>
    </location>
</feature>
<dbReference type="InterPro" id="IPR007592">
    <property type="entry name" value="GEBP"/>
</dbReference>
<dbReference type="Proteomes" id="UP000823674">
    <property type="component" value="Chromosome A04"/>
</dbReference>
<evidence type="ECO:0000313" key="5">
    <source>
        <dbReference type="Proteomes" id="UP000823674"/>
    </source>
</evidence>
<reference evidence="4 5" key="1">
    <citation type="submission" date="2021-03" db="EMBL/GenBank/DDBJ databases">
        <authorList>
            <person name="King G.J."/>
            <person name="Bancroft I."/>
            <person name="Baten A."/>
            <person name="Bloomfield J."/>
            <person name="Borpatragohain P."/>
            <person name="He Z."/>
            <person name="Irish N."/>
            <person name="Irwin J."/>
            <person name="Liu K."/>
            <person name="Mauleon R.P."/>
            <person name="Moore J."/>
            <person name="Morris R."/>
            <person name="Ostergaard L."/>
            <person name="Wang B."/>
            <person name="Wells R."/>
        </authorList>
    </citation>
    <scope>NUCLEOTIDE SEQUENCE [LARGE SCALE GENOMIC DNA]</scope>
    <source>
        <strain evidence="4">R-o-18</strain>
        <tissue evidence="4">Leaf</tissue>
    </source>
</reference>
<evidence type="ECO:0000256" key="1">
    <source>
        <dbReference type="ARBA" id="ARBA00010820"/>
    </source>
</evidence>
<feature type="compositionally biased region" description="Basic and acidic residues" evidence="2">
    <location>
        <begin position="199"/>
        <end position="213"/>
    </location>
</feature>
<feature type="compositionally biased region" description="Basic residues" evidence="2">
    <location>
        <begin position="701"/>
        <end position="714"/>
    </location>
</feature>
<evidence type="ECO:0000313" key="4">
    <source>
        <dbReference type="EMBL" id="KAG5400172.1"/>
    </source>
</evidence>
<sequence length="931" mass="105623">MANNPKHPLEDPPSSPSSSASEKEIESEEEEEEEGQHLHTIFSSEEDEPPRSGFKEDVCGSSESQLTGRKRLTTNSAISNVAKKVYTQGGKMGTTNTPCFTRLFSEKDEIVLLQGIIDSQVKNPLDYKRRVYQSMKASFSFDVTLDQFKDKIGTLKKKYTRSEMRGGEASLLNPHEQKRGLTKKRDLVTPPKGKNAQEASKRGDTKKAPLVEKESTGWDDESSFFLGMDFLKEKWTKLPAETKKGTQEKMKKLHANELECQKYEEMLKVMKDKCARDKVELLNKRNTSMANNMKHPLEDPPSLSSSAAGEFLFISSQEEDEEDQQHTIFSSDEGEPEDPPPRSSSEAQLFGRRISTNVRSKRARRMYTQGEKMGADHRRLFSEKDEIVLLQSIIDSKGKNPLGDNRSLYESMKGSFSFDITLRQFSEKFRTMRRKYTTKEMGGEQASASNPHQQKCFQLSKAIWGVEGIAFESANGKSKESKKVDLVTPRKGKNNVQDGSKREDMKKSPHVVIKSDWDESSFFLGMDFLKEKWTKVPTETKKKTQEKMKKLHANELECQKYEEMLKDMKVKCEHDKVELLHEVTSLIMAPPPRHSQSSSKAPARERESQESIQKANHTTMANNLKHPFEDPPSSPSSSAGEKEIEFVSSQEDEDEEGHQHTIFSSDEDEPEDPPPRSSGEAQLSGRKRLSEGISSSNVSSKRAKKGQKMGTKKRLFSEKDEIVLLQGIVDYKGKNPLEDKRSLYESMKGSFSSDVTLDQFRDKIRHMNNKYTAKEKSGEQQASILNPHQQKCFQLSKAIWGADGIAFQSANGKLKKSEGRVSKKRDLVSSLKGKKAQEASKRGDMKKSSLVEEGSDWDENSFFLGMDFLKEKWTKLPTETKKGTQEKMKKLHANELECQKFEKMLKTMKDKCAHDKVELLNEVTSLIMAAD</sequence>